<dbReference type="GO" id="GO:0005886">
    <property type="term" value="C:plasma membrane"/>
    <property type="evidence" value="ECO:0007669"/>
    <property type="project" value="UniProtKB-SubCell"/>
</dbReference>
<dbReference type="AlphaFoldDB" id="A0A857MMY3"/>
<keyword evidence="5 7" id="KW-0472">Membrane</keyword>
<proteinExistence type="inferred from homology"/>
<feature type="transmembrane region" description="Helical" evidence="7">
    <location>
        <begin position="357"/>
        <end position="378"/>
    </location>
</feature>
<evidence type="ECO:0000256" key="1">
    <source>
        <dbReference type="ARBA" id="ARBA00004651"/>
    </source>
</evidence>
<comment type="subcellular location">
    <subcellularLocation>
        <location evidence="1">Cell membrane</location>
        <topology evidence="1">Multi-pass membrane protein</topology>
    </subcellularLocation>
</comment>
<protein>
    <recommendedName>
        <fullName evidence="12">Threonine/serine exporter family protein</fullName>
    </recommendedName>
</protein>
<keyword evidence="2" id="KW-1003">Cell membrane</keyword>
<keyword evidence="3 7" id="KW-0812">Transmembrane</keyword>
<dbReference type="EMBL" id="CP045921">
    <property type="protein sequence ID" value="QHN42639.1"/>
    <property type="molecule type" value="Genomic_DNA"/>
</dbReference>
<evidence type="ECO:0000256" key="6">
    <source>
        <dbReference type="ARBA" id="ARBA00034125"/>
    </source>
</evidence>
<evidence type="ECO:0000313" key="11">
    <source>
        <dbReference type="Proteomes" id="UP001059824"/>
    </source>
</evidence>
<feature type="transmembrane region" description="Helical" evidence="7">
    <location>
        <begin position="306"/>
        <end position="323"/>
    </location>
</feature>
<feature type="transmembrane region" description="Helical" evidence="7">
    <location>
        <begin position="171"/>
        <end position="190"/>
    </location>
</feature>
<evidence type="ECO:0000256" key="4">
    <source>
        <dbReference type="ARBA" id="ARBA00022989"/>
    </source>
</evidence>
<dbReference type="KEGG" id="mama:GII36_02090"/>
<evidence type="ECO:0000259" key="9">
    <source>
        <dbReference type="Pfam" id="PF12821"/>
    </source>
</evidence>
<dbReference type="PANTHER" id="PTHR34390">
    <property type="entry name" value="UPF0442 PROTEIN YJJB-RELATED"/>
    <property type="match status" value="1"/>
</dbReference>
<evidence type="ECO:0000256" key="5">
    <source>
        <dbReference type="ARBA" id="ARBA00023136"/>
    </source>
</evidence>
<feature type="transmembrane region" description="Helical" evidence="7">
    <location>
        <begin position="232"/>
        <end position="254"/>
    </location>
</feature>
<keyword evidence="11" id="KW-1185">Reference proteome</keyword>
<feature type="domain" description="Threonine/serine exporter-like N-terminal" evidence="8">
    <location>
        <begin position="39"/>
        <end position="285"/>
    </location>
</feature>
<evidence type="ECO:0000259" key="8">
    <source>
        <dbReference type="Pfam" id="PF06738"/>
    </source>
</evidence>
<evidence type="ECO:0000256" key="2">
    <source>
        <dbReference type="ARBA" id="ARBA00022475"/>
    </source>
</evidence>
<feature type="transmembrane region" description="Helical" evidence="7">
    <location>
        <begin position="266"/>
        <end position="286"/>
    </location>
</feature>
<name>A0A857MMY3_9BACT</name>
<dbReference type="Pfam" id="PF06738">
    <property type="entry name" value="ThrE"/>
    <property type="match status" value="1"/>
</dbReference>
<evidence type="ECO:0008006" key="12">
    <source>
        <dbReference type="Google" id="ProtNLM"/>
    </source>
</evidence>
<dbReference type="InterPro" id="IPR024528">
    <property type="entry name" value="ThrE_2"/>
</dbReference>
<evidence type="ECO:0000313" key="10">
    <source>
        <dbReference type="EMBL" id="QHN42639.1"/>
    </source>
</evidence>
<organism evidence="10 11">
    <name type="scientific">Candidatus Mycosynbacter amalyticus</name>
    <dbReference type="NCBI Taxonomy" id="2665156"/>
    <lineage>
        <taxon>Bacteria</taxon>
        <taxon>Candidatus Saccharimonadota</taxon>
        <taxon>Candidatus Saccharimonadota incertae sedis</taxon>
        <taxon>Candidatus Mycosynbacter</taxon>
    </lineage>
</organism>
<keyword evidence="4 7" id="KW-1133">Transmembrane helix</keyword>
<gene>
    <name evidence="10" type="ORF">GII36_02090</name>
</gene>
<sequence length="502" mass="52977">MKLWPFGHRRIEKAVEAAALPLIEKFGSGLTPNMRALRMATTMADQLLSMGVSANSVVSKVLDVTDTYCERPVHIDISANVIMVSQLRGIEREPLTMIRPVAPRELNYMTIQSIQNLIYEIGKGQHTLDAAEALLETLLAHPKRFPWWAIMFGNASIVAGVTLMYTSDWQVIVTTFGIGIAIDRVLALLVRYSIPPFFRQAVAALFITLLAAGITALGSSGIEFFADTNPTLLVVGGVVMLVAGLVIVGAIQDAIDEYYVTANARIGKVVMLTVGIVVGILAGLYTARKLGIGIAVSTDPLALNSLAFQVIGASIAAAGYALASQTRRRAIVGVGLIGGVGLFVLSCIVANTTISAVPASGVAALIIGAAAAIISRLWRTPSVGIISGGIVPLVPGLALYTGLMQLIRYPPGDPLFPTAIGTLFTAVALALTIAAGASLGSMIGRPLRQQLASQRNTAAFAEFMRRQVKPTSANFLAGLALGRSGRRRHQAVRADEDPSEAT</sequence>
<dbReference type="InterPro" id="IPR050539">
    <property type="entry name" value="ThrE_Dicarb/AminoAcid_Exp"/>
</dbReference>
<dbReference type="GO" id="GO:0022857">
    <property type="term" value="F:transmembrane transporter activity"/>
    <property type="evidence" value="ECO:0007669"/>
    <property type="project" value="InterPro"/>
</dbReference>
<feature type="transmembrane region" description="Helical" evidence="7">
    <location>
        <begin position="330"/>
        <end position="351"/>
    </location>
</feature>
<reference evidence="10" key="1">
    <citation type="journal article" date="2021" name="Nat. Microbiol.">
        <title>Cocultivation of an ultrasmall environmental parasitic bacterium with lytic ability against bacteria associated with wastewater foams.</title>
        <authorList>
            <person name="Batinovic S."/>
            <person name="Rose J.J.A."/>
            <person name="Ratcliffe J."/>
            <person name="Seviour R.J."/>
            <person name="Petrovski S."/>
        </authorList>
    </citation>
    <scope>NUCLEOTIDE SEQUENCE</scope>
    <source>
        <strain evidence="10">JR1</strain>
    </source>
</reference>
<feature type="transmembrane region" description="Helical" evidence="7">
    <location>
        <begin position="202"/>
        <end position="226"/>
    </location>
</feature>
<feature type="transmembrane region" description="Helical" evidence="7">
    <location>
        <begin position="145"/>
        <end position="165"/>
    </location>
</feature>
<dbReference type="RefSeq" id="WP_260764090.1">
    <property type="nucleotide sequence ID" value="NZ_CP045921.1"/>
</dbReference>
<dbReference type="PANTHER" id="PTHR34390:SF2">
    <property type="entry name" value="SUCCINATE TRANSPORTER SUBUNIT YJJP-RELATED"/>
    <property type="match status" value="1"/>
</dbReference>
<accession>A0A857MMY3</accession>
<comment type="similarity">
    <text evidence="6">Belongs to the ThrE exporter (TC 2.A.79) family.</text>
</comment>
<feature type="transmembrane region" description="Helical" evidence="7">
    <location>
        <begin position="385"/>
        <end position="407"/>
    </location>
</feature>
<dbReference type="InterPro" id="IPR010619">
    <property type="entry name" value="ThrE-like_N"/>
</dbReference>
<evidence type="ECO:0000256" key="3">
    <source>
        <dbReference type="ARBA" id="ARBA00022692"/>
    </source>
</evidence>
<feature type="domain" description="Threonine/Serine exporter ThrE" evidence="9">
    <location>
        <begin position="309"/>
        <end position="439"/>
    </location>
</feature>
<feature type="transmembrane region" description="Helical" evidence="7">
    <location>
        <begin position="419"/>
        <end position="440"/>
    </location>
</feature>
<dbReference type="Pfam" id="PF12821">
    <property type="entry name" value="ThrE_2"/>
    <property type="match status" value="1"/>
</dbReference>
<dbReference type="GO" id="GO:0015744">
    <property type="term" value="P:succinate transport"/>
    <property type="evidence" value="ECO:0007669"/>
    <property type="project" value="TreeGrafter"/>
</dbReference>
<dbReference type="Proteomes" id="UP001059824">
    <property type="component" value="Chromosome"/>
</dbReference>
<evidence type="ECO:0000256" key="7">
    <source>
        <dbReference type="SAM" id="Phobius"/>
    </source>
</evidence>